<dbReference type="Proteomes" id="UP000078555">
    <property type="component" value="Unassembled WGS sequence"/>
</dbReference>
<evidence type="ECO:0000256" key="2">
    <source>
        <dbReference type="SAM" id="MobiDB-lite"/>
    </source>
</evidence>
<accession>A0A1A8ZHS8</accession>
<evidence type="ECO:0000256" key="1">
    <source>
        <dbReference type="SAM" id="Coils"/>
    </source>
</evidence>
<evidence type="ECO:0000313" key="4">
    <source>
        <dbReference type="Proteomes" id="UP000078555"/>
    </source>
</evidence>
<feature type="region of interest" description="Disordered" evidence="2">
    <location>
        <begin position="371"/>
        <end position="396"/>
    </location>
</feature>
<feature type="region of interest" description="Disordered" evidence="2">
    <location>
        <begin position="611"/>
        <end position="653"/>
    </location>
</feature>
<sequence>MPLMLDEVFLVNELAESKKNIKKIQKCVVQQKRGGDGLICKDDILKVENKITRVLSDRVVNKDNECNIAKKKNSVNRDIPTWEHRNCDDKPKKESTFVFNKEINECILFPHNSKLDIHNIKDNVLFQRILKNVKEENFKMKYDKIKNKKEKLKRIYVKLDTKNEDKKSDNCNDDNNYQFKKSVIQLKNVINNKKNVYTNIKSKNQNIHSQCFQFSPCSKNSKNLHCTHDNRKEEKLKNTIQYNINRNNEETKKRGTHLNNKTKENLSNKYYEDPSKNNDKVCSHNSYATEDYRHRHNVYKAEGTYKRCSNGTLEENKIYDKRGKGLTKHEINDIKRRGSRDIGSGIGSDIGSGIGSGIGSDFGCHINSVDSINRSNRSNRSNRVNRARRIDSCQPSDEHYSNLGHANFSLESHNIHNKQGCAFKGITKYGKNCKRNTGRHVETRTAENKMIVREKSVKEYTSSKGCGKDRSEYGKKKCCILKNNGENASVYSLSNIASSDEDVETKCYSKKTLTVNSHIGGIPLHKSGNTYYTKFQCLVLKKKRKKKKLHYLAKTVCRGEKYISSSKIKLKTNDEMRTNCTYGEHFHKIKGEIYNQSLTVSTKYNTDDSKKCTGEELGGGETNSRDPTLSPYDNRHSSNHNTDGNATKKWTTNCNADGKRDNYEKAHSSNSDNIFSGEAIGLTSKSHSCSLISSGKENINRISRKDASAERVCEMACEKTLDEEDRINEKDKVEPLVQSIKMTPRWWPTKWNDKEMSPHFSNGKVFCMSTSNGTSSKISNDLSRSDIERYKIDIHLFDNLKKSKSECFSNSICEKKNKKDEEMDVGDMPHLCDSFNLDGKRSKRRKYKEEENCIAGTLYAKDDMYTHGTEDIECAGSVNRWKGYKQEGKIFEEMLSFYNGHRRKLKLLLLEEYNYLKSLREHMNTDKLLLKKHQSISLTEGNHHRDIFEKEKMVVDEILFQFNNRGLEKNKLYNLHDKGTTLLAHDEECNSKIDSANLIDELYNDRMDSLDVCVQTESIIEKIEKYLKEDAQKRTEEKNGTSKRIEHFSVRNTPINFSTKNNQLLYEEKDSNGRICPTHCVDKKNAQERGENDKIEDKVKLNYMKKKKKESHWGNSYCFRHVARREKNKTLFPLKGNYVKIKRSYNFKNNHLSEKPFRDKFKHVWRIKLSNDFLRSKRKLNVKCNTRLKILSSELKENTAFAPHSFYYGCNRVITKKCLHHFWIENGLPRCKKKKNFYYILFDNEKGGTCTKCRSISPIFNKRNDEYGHKLDQNISGNYFTLRGGDVIVKKKECLHDTHRNTDDTNRKRFDCNRTHHVNQLFTKKNGNNSNYPYDKLVLKRESVIDVFRSDNIAEHFINHDRSSKGNHLIRKENFNRGKSITTKDNANYSLNSISRNGENKTNLHNLLGKHSCARKEGAKRQIVKCGETNSLLSNYHLDSVTNIEDEKKEHFVYNIYTNNYDTIMEKSLSKIKPFSNSSKLLTGSSNNNNVCDSNIGKKNIIQPSISNKILNIKHNSSSEDKNNFEKNCPLVEQDLKVNSNLGISEKRENFLLSNNNEYIISSINFEQSNNFLELSSPHIKQYREEDNLKPLDMLGHHSRDTKKEPTKVNKPQKLWYMNVYEYAYDTSNGVDREKPVHVLNSSYNKMVNALCNSRGWLLQGVTGEGKCGKNSESEFSMMNSTKCNQRVVGSNSSQGVETEKNVVKGVAQLWMDNMNEDSKQKEYVSAQNPTGGDEIRCTSVARVCMENQNLEKNEDVVTPNLSFGKTKDNHADNLSWGKLDADEASTSEEENAEQKRNDDASLFDSKSSSTQVSKKSKLRKERKERKERKKNTLPFNSHGSVKGWLENATLFEEDRKVSSSGKMDVSDLNAAKIRHIVGSKKAICNMNCSSFNMESHEQPPNGALNGYYNSEAPNWHKSFNLKPRHSSGNMLDNITKGGNYNMDNLFRSRRENDIFTNRKDKLSVHKNELNGQIISCNPPLTKESNPNSQISSHNPPLTKESNPNGQISSHNPPLTKESNSNGQISSHNPPLTNESNIYPTSPYNKEHSCKKLKYDIGECVNKNECTFYNMHNGHGDENSIFYEDGYIKIKKDVNYLGKHMESNQPIEKKKTEFQTKDNEKINNLLNQSMFYNFSISPNFSYSFNFTNDKCTIDQKDNIICLDNKMVNTQKLDQIIEKIRKWNKNIENDNNYIQCVLCDKYLFKLEYFNEIDTFNFSKNDHMRKDKYTCNICKHKMKMLNKYNSLLLSTNSVNIKREDNECEKEERKKKLSNTLNDKINYLTTDKFHKFYQPMEYSNRSDEHGCTITGLNGEKCFLLNGVLFEHEQLKGSDRNIISENFATSSDYDSYTRYGNYGDGENCGIYKSSSTPNDGNRCGKSFGNSNGNSSGVILTPRVHTANNMVRKWSSNHPSNNESTGKLEKEEECDFVRYHSSEMGNVEIKHTHGEKTTDYPSSITELKNNHFRGECNERNMNGKTNYSLRKMSNNFSLGTNHLKWINTNSPQGISNNYMDHAHINGNTLGDTINMQEENTVYNNTNTYERRKFTDDSVVVSLFNNQRTQSEMEKICQRREYHRSNTVSDENYKHSVETHSHIKEKTGNIETQEYAEKKNSIKLEEETCDSEEQIEKKHKSSSNHHFDHLSDELYGAHCYQWDNLFTPSKNNYVHYENDKMHNFNVKNDFLKELLSNRNDLDQEKNINFLQKEDLFLHSLLDNESVNMSQCSSDVDMYQNKYYPNSSCSFTSYSEKNYASCADRTDSSVRNKFISNFI</sequence>
<name>A0A1A8ZHS8_PLAOA</name>
<proteinExistence type="predicted"/>
<keyword evidence="1" id="KW-0175">Coiled coil</keyword>
<feature type="coiled-coil region" evidence="1">
    <location>
        <begin position="135"/>
        <end position="162"/>
    </location>
</feature>
<protein>
    <submittedName>
        <fullName evidence="3">Uncharacterized protein</fullName>
    </submittedName>
</protein>
<reference evidence="4" key="1">
    <citation type="submission" date="2016-05" db="EMBL/GenBank/DDBJ databases">
        <authorList>
            <person name="Naeem Raeece"/>
        </authorList>
    </citation>
    <scope>NUCLEOTIDE SEQUENCE [LARGE SCALE GENOMIC DNA]</scope>
</reference>
<dbReference type="EMBL" id="FLRD01000129">
    <property type="protein sequence ID" value="SBT43431.1"/>
    <property type="molecule type" value="Genomic_DNA"/>
</dbReference>
<feature type="region of interest" description="Disordered" evidence="2">
    <location>
        <begin position="1973"/>
        <end position="2040"/>
    </location>
</feature>
<gene>
    <name evidence="3" type="ORF">POVWA1_047890</name>
</gene>
<feature type="compositionally biased region" description="Basic residues" evidence="2">
    <location>
        <begin position="1815"/>
        <end position="1832"/>
    </location>
</feature>
<feature type="compositionally biased region" description="Acidic residues" evidence="2">
    <location>
        <begin position="1783"/>
        <end position="1792"/>
    </location>
</feature>
<keyword evidence="4" id="KW-1185">Reference proteome</keyword>
<evidence type="ECO:0000313" key="3">
    <source>
        <dbReference type="EMBL" id="SBT43431.1"/>
    </source>
</evidence>
<feature type="compositionally biased region" description="Polar residues" evidence="2">
    <location>
        <begin position="1983"/>
        <end position="2040"/>
    </location>
</feature>
<feature type="compositionally biased region" description="Polar residues" evidence="2">
    <location>
        <begin position="639"/>
        <end position="653"/>
    </location>
</feature>
<feature type="region of interest" description="Disordered" evidence="2">
    <location>
        <begin position="1782"/>
        <end position="1839"/>
    </location>
</feature>
<organism evidence="3 4">
    <name type="scientific">Plasmodium ovale wallikeri</name>
    <dbReference type="NCBI Taxonomy" id="864142"/>
    <lineage>
        <taxon>Eukaryota</taxon>
        <taxon>Sar</taxon>
        <taxon>Alveolata</taxon>
        <taxon>Apicomplexa</taxon>
        <taxon>Aconoidasida</taxon>
        <taxon>Haemosporida</taxon>
        <taxon>Plasmodiidae</taxon>
        <taxon>Plasmodium</taxon>
        <taxon>Plasmodium (Plasmodium)</taxon>
    </lineage>
</organism>
<feature type="compositionally biased region" description="Low complexity" evidence="2">
    <location>
        <begin position="371"/>
        <end position="384"/>
    </location>
</feature>